<evidence type="ECO:0008006" key="8">
    <source>
        <dbReference type="Google" id="ProtNLM"/>
    </source>
</evidence>
<dbReference type="STRING" id="1048834.TC41_1104"/>
<evidence type="ECO:0000313" key="6">
    <source>
        <dbReference type="EMBL" id="AEJ43053.1"/>
    </source>
</evidence>
<evidence type="ECO:0000256" key="2">
    <source>
        <dbReference type="ARBA" id="ARBA00010961"/>
    </source>
</evidence>
<name>F8IGF7_ALIAT</name>
<keyword evidence="4" id="KW-0238">DNA-binding</keyword>
<comment type="function">
    <text evidence="1">Required for the transposition of the insertion element.</text>
</comment>
<dbReference type="InterPro" id="IPR001207">
    <property type="entry name" value="Transposase_mutator"/>
</dbReference>
<sequence length="55" mass="6889">MNNDFFRALVLPERYRRRLRTTNGVERLNEEIRRRERVIRIFPNRESAIRLLGRY</sequence>
<evidence type="ECO:0000256" key="4">
    <source>
        <dbReference type="ARBA" id="ARBA00023125"/>
    </source>
</evidence>
<dbReference type="PATRIC" id="fig|1048834.4.peg.1052"/>
<keyword evidence="5" id="KW-0233">DNA recombination</keyword>
<dbReference type="Proteomes" id="UP000000292">
    <property type="component" value="Chromosome"/>
</dbReference>
<evidence type="ECO:0000256" key="5">
    <source>
        <dbReference type="ARBA" id="ARBA00023172"/>
    </source>
</evidence>
<reference evidence="6 7" key="1">
    <citation type="journal article" date="2011" name="J. Bacteriol.">
        <title>Complete Genome Sequence of Alicyclobacillus acidocaldarius Strain Tc-4-1.</title>
        <authorList>
            <person name="Chen Y."/>
            <person name="He Y."/>
            <person name="Zhang B."/>
            <person name="Yang J."/>
            <person name="Li W."/>
            <person name="Dong Z."/>
            <person name="Hu S."/>
        </authorList>
    </citation>
    <scope>NUCLEOTIDE SEQUENCE [LARGE SCALE GENOMIC DNA]</scope>
    <source>
        <strain evidence="6 7">Tc-4-1</strain>
    </source>
</reference>
<proteinExistence type="inferred from homology"/>
<dbReference type="eggNOG" id="COG3328">
    <property type="taxonomic scope" value="Bacteria"/>
</dbReference>
<evidence type="ECO:0000256" key="3">
    <source>
        <dbReference type="ARBA" id="ARBA00022578"/>
    </source>
</evidence>
<accession>F8IGF7</accession>
<comment type="similarity">
    <text evidence="2">Belongs to the transposase mutator family.</text>
</comment>
<dbReference type="KEGG" id="aad:TC41_1104"/>
<evidence type="ECO:0000313" key="7">
    <source>
        <dbReference type="Proteomes" id="UP000000292"/>
    </source>
</evidence>
<dbReference type="HOGENOM" id="CLU_3021605_0_0_9"/>
<gene>
    <name evidence="6" type="ordered locus">TC41_1104</name>
</gene>
<keyword evidence="3" id="KW-0815">Transposition</keyword>
<protein>
    <recommendedName>
        <fullName evidence="8">Transposase mutator type</fullName>
    </recommendedName>
</protein>
<dbReference type="EMBL" id="CP002902">
    <property type="protein sequence ID" value="AEJ43053.1"/>
    <property type="molecule type" value="Genomic_DNA"/>
</dbReference>
<evidence type="ECO:0000256" key="1">
    <source>
        <dbReference type="ARBA" id="ARBA00002190"/>
    </source>
</evidence>
<dbReference type="GO" id="GO:0003677">
    <property type="term" value="F:DNA binding"/>
    <property type="evidence" value="ECO:0007669"/>
    <property type="project" value="UniProtKB-KW"/>
</dbReference>
<dbReference type="Pfam" id="PF00872">
    <property type="entry name" value="Transposase_mut"/>
    <property type="match status" value="1"/>
</dbReference>
<dbReference type="AlphaFoldDB" id="F8IGF7"/>
<dbReference type="GO" id="GO:0004803">
    <property type="term" value="F:transposase activity"/>
    <property type="evidence" value="ECO:0007669"/>
    <property type="project" value="InterPro"/>
</dbReference>
<dbReference type="GO" id="GO:0006313">
    <property type="term" value="P:DNA transposition"/>
    <property type="evidence" value="ECO:0007669"/>
    <property type="project" value="InterPro"/>
</dbReference>
<organism evidence="6 7">
    <name type="scientific">Alicyclobacillus acidocaldarius (strain Tc-4-1)</name>
    <name type="common">Bacillus acidocaldarius</name>
    <dbReference type="NCBI Taxonomy" id="1048834"/>
    <lineage>
        <taxon>Bacteria</taxon>
        <taxon>Bacillati</taxon>
        <taxon>Bacillota</taxon>
        <taxon>Bacilli</taxon>
        <taxon>Bacillales</taxon>
        <taxon>Alicyclobacillaceae</taxon>
        <taxon>Alicyclobacillus</taxon>
    </lineage>
</organism>
<reference evidence="7" key="2">
    <citation type="submission" date="2011-06" db="EMBL/GenBank/DDBJ databases">
        <title>The complete genome sequence of Alicyclobacillus acidocaldarius sp. Tc-4-1.</title>
        <authorList>
            <person name="Chen Y."/>
            <person name="He Y."/>
            <person name="Dong Z."/>
            <person name="Hu S."/>
        </authorList>
    </citation>
    <scope>NUCLEOTIDE SEQUENCE [LARGE SCALE GENOMIC DNA]</scope>
    <source>
        <strain evidence="7">Tc-4-1</strain>
    </source>
</reference>